<dbReference type="InterPro" id="IPR050661">
    <property type="entry name" value="BglG_antiterminators"/>
</dbReference>
<accession>A0AAW9JIB3</accession>
<dbReference type="InterPro" id="IPR036634">
    <property type="entry name" value="PRD_sf"/>
</dbReference>
<evidence type="ECO:0000259" key="6">
    <source>
        <dbReference type="PROSITE" id="PS51099"/>
    </source>
</evidence>
<gene>
    <name evidence="8" type="ORF">U1294_01605</name>
</gene>
<dbReference type="Pfam" id="PF00874">
    <property type="entry name" value="PRD"/>
    <property type="match status" value="2"/>
</dbReference>
<dbReference type="RefSeq" id="WP_171310406.1">
    <property type="nucleotide sequence ID" value="NZ_JAXOGH010000009.1"/>
</dbReference>
<keyword evidence="2" id="KW-0677">Repeat</keyword>
<evidence type="ECO:0000313" key="9">
    <source>
        <dbReference type="Proteomes" id="UP001290582"/>
    </source>
</evidence>
<reference evidence="8" key="1">
    <citation type="submission" date="2023-12" db="EMBL/GenBank/DDBJ databases">
        <title>Molecular genomic analyses of Enterococcus cecorum from sepsis oubreaks in broilers.</title>
        <authorList>
            <person name="Rhoads D."/>
            <person name="Alrubaye A."/>
        </authorList>
    </citation>
    <scope>NUCLEOTIDE SEQUENCE</scope>
    <source>
        <strain evidence="8">1755</strain>
    </source>
</reference>
<keyword evidence="3" id="KW-0805">Transcription regulation</keyword>
<comment type="caution">
    <text evidence="8">The sequence shown here is derived from an EMBL/GenBank/DDBJ whole genome shotgun (WGS) entry which is preliminary data.</text>
</comment>
<protein>
    <submittedName>
        <fullName evidence="8">PRD domain-containing protein</fullName>
    </submittedName>
</protein>
<dbReference type="SUPFAM" id="SSF63520">
    <property type="entry name" value="PTS-regulatory domain, PRD"/>
    <property type="match status" value="2"/>
</dbReference>
<dbReference type="CDD" id="cd05568">
    <property type="entry name" value="PTS_IIB_bgl_like"/>
    <property type="match status" value="1"/>
</dbReference>
<evidence type="ECO:0000313" key="8">
    <source>
        <dbReference type="EMBL" id="MDZ5596923.1"/>
    </source>
</evidence>
<name>A0AAW9JIB3_9ENTE</name>
<feature type="domain" description="PRD" evidence="7">
    <location>
        <begin position="177"/>
        <end position="288"/>
    </location>
</feature>
<evidence type="ECO:0000256" key="1">
    <source>
        <dbReference type="ARBA" id="ARBA00022679"/>
    </source>
</evidence>
<evidence type="ECO:0000256" key="3">
    <source>
        <dbReference type="ARBA" id="ARBA00023015"/>
    </source>
</evidence>
<dbReference type="Gene3D" id="1.10.1790.10">
    <property type="entry name" value="PRD domain"/>
    <property type="match status" value="2"/>
</dbReference>
<sequence length="487" mass="56945">MIFSNKEQEIINILLNSKSMITAEKISELTNVSVKTIYRRIKKINSQSHSGNEIIISERGRGLLIDNDEYQQTIHLEKIQGEYPSRQMEVIFSLLLNSPHYTSIEQIYSQQFVSDETIRLDIQKIREILVPYQLKLNKRKEEFRISGNEEQIRKLMAEILNTKKILLNDTYLTKTSMMTYQDIDFITNQLMEIESKLNTQISYPYNENIFIHMYVMISRYKNNPELSKIQSLDEFISQEVISKNQDILNLSKKIISNIEEYIGQKLNNEENYFLFQYLYSSRLITNNVLSDQESSVMKIAQNISSLVIEHFDIKVEIQDLATEIYPHLKMMLYRIKQRINISNELLIDIKREYRELFDFLKNEVVESISDGAVSDDEIGFLTLYFAKYMEQIPEKIKILVICSSGVGTSELLKVKIKQSIPEVEIVEALSVNQFTKSISLDRFKDIDLIVSTIKMNETYGIPCILVNAIFTESDKKALRKRLEELQC</sequence>
<keyword evidence="4" id="KW-0010">Activator</keyword>
<dbReference type="PROSITE" id="PS51099">
    <property type="entry name" value="PTS_EIIB_TYPE_2"/>
    <property type="match status" value="1"/>
</dbReference>
<feature type="domain" description="PRD" evidence="7">
    <location>
        <begin position="291"/>
        <end position="395"/>
    </location>
</feature>
<dbReference type="PANTHER" id="PTHR30185:SF18">
    <property type="entry name" value="TRANSCRIPTIONAL REGULATOR MTLR"/>
    <property type="match status" value="1"/>
</dbReference>
<dbReference type="AlphaFoldDB" id="A0AAW9JIB3"/>
<evidence type="ECO:0000259" key="7">
    <source>
        <dbReference type="PROSITE" id="PS51372"/>
    </source>
</evidence>
<dbReference type="Proteomes" id="UP001290582">
    <property type="component" value="Unassembled WGS sequence"/>
</dbReference>
<dbReference type="PANTHER" id="PTHR30185">
    <property type="entry name" value="CRYPTIC BETA-GLUCOSIDE BGL OPERON ANTITERMINATOR"/>
    <property type="match status" value="1"/>
</dbReference>
<evidence type="ECO:0000256" key="4">
    <source>
        <dbReference type="ARBA" id="ARBA00023159"/>
    </source>
</evidence>
<dbReference type="InterPro" id="IPR013196">
    <property type="entry name" value="HTH_11"/>
</dbReference>
<keyword evidence="1" id="KW-0808">Transferase</keyword>
<dbReference type="InterPro" id="IPR011608">
    <property type="entry name" value="PRD"/>
</dbReference>
<evidence type="ECO:0000256" key="5">
    <source>
        <dbReference type="ARBA" id="ARBA00023163"/>
    </source>
</evidence>
<dbReference type="Pfam" id="PF08279">
    <property type="entry name" value="HTH_11"/>
    <property type="match status" value="1"/>
</dbReference>
<dbReference type="Gene3D" id="1.10.10.10">
    <property type="entry name" value="Winged helix-like DNA-binding domain superfamily/Winged helix DNA-binding domain"/>
    <property type="match status" value="1"/>
</dbReference>
<dbReference type="InterPro" id="IPR036095">
    <property type="entry name" value="PTS_EIIB-like_sf"/>
</dbReference>
<evidence type="ECO:0000256" key="2">
    <source>
        <dbReference type="ARBA" id="ARBA00022737"/>
    </source>
</evidence>
<feature type="domain" description="PTS EIIB type-2" evidence="6">
    <location>
        <begin position="396"/>
        <end position="487"/>
    </location>
</feature>
<dbReference type="PROSITE" id="PS51372">
    <property type="entry name" value="PRD_2"/>
    <property type="match status" value="2"/>
</dbReference>
<dbReference type="SUPFAM" id="SSF52794">
    <property type="entry name" value="PTS system IIB component-like"/>
    <property type="match status" value="1"/>
</dbReference>
<keyword evidence="5" id="KW-0804">Transcription</keyword>
<dbReference type="InterPro" id="IPR007737">
    <property type="entry name" value="Mga_HTH"/>
</dbReference>
<dbReference type="Gene3D" id="3.40.50.2300">
    <property type="match status" value="1"/>
</dbReference>
<dbReference type="InterPro" id="IPR013011">
    <property type="entry name" value="PTS_EIIB_2"/>
</dbReference>
<dbReference type="InterPro" id="IPR036388">
    <property type="entry name" value="WH-like_DNA-bd_sf"/>
</dbReference>
<dbReference type="EMBL" id="JAXOGL010000002">
    <property type="protein sequence ID" value="MDZ5596923.1"/>
    <property type="molecule type" value="Genomic_DNA"/>
</dbReference>
<dbReference type="GO" id="GO:0008982">
    <property type="term" value="F:protein-N(PI)-phosphohistidine-sugar phosphotransferase activity"/>
    <property type="evidence" value="ECO:0007669"/>
    <property type="project" value="InterPro"/>
</dbReference>
<dbReference type="GO" id="GO:0006355">
    <property type="term" value="P:regulation of DNA-templated transcription"/>
    <property type="evidence" value="ECO:0007669"/>
    <property type="project" value="InterPro"/>
</dbReference>
<organism evidence="8 9">
    <name type="scientific">Enterococcus cecorum</name>
    <dbReference type="NCBI Taxonomy" id="44008"/>
    <lineage>
        <taxon>Bacteria</taxon>
        <taxon>Bacillati</taxon>
        <taxon>Bacillota</taxon>
        <taxon>Bacilli</taxon>
        <taxon>Lactobacillales</taxon>
        <taxon>Enterococcaceae</taxon>
        <taxon>Enterococcus</taxon>
    </lineage>
</organism>
<proteinExistence type="predicted"/>
<dbReference type="Pfam" id="PF05043">
    <property type="entry name" value="Mga"/>
    <property type="match status" value="1"/>
</dbReference>
<dbReference type="GO" id="GO:0009401">
    <property type="term" value="P:phosphoenolpyruvate-dependent sugar phosphotransferase system"/>
    <property type="evidence" value="ECO:0007669"/>
    <property type="project" value="InterPro"/>
</dbReference>